<evidence type="ECO:0000313" key="1">
    <source>
        <dbReference type="EMBL" id="CAA9283717.1"/>
    </source>
</evidence>
<protein>
    <submittedName>
        <fullName evidence="1">Uncharacterized protein</fullName>
    </submittedName>
</protein>
<dbReference type="EMBL" id="CADCTM010000641">
    <property type="protein sequence ID" value="CAA9283717.1"/>
    <property type="molecule type" value="Genomic_DNA"/>
</dbReference>
<gene>
    <name evidence="1" type="ORF">AVDCRST_MAG92-3733</name>
</gene>
<organism evidence="1">
    <name type="scientific">uncultured Coleofasciculus sp</name>
    <dbReference type="NCBI Taxonomy" id="1267456"/>
    <lineage>
        <taxon>Bacteria</taxon>
        <taxon>Bacillati</taxon>
        <taxon>Cyanobacteriota</taxon>
        <taxon>Cyanophyceae</taxon>
        <taxon>Coleofasciculales</taxon>
        <taxon>Coleofasciculaceae</taxon>
        <taxon>Coleofasciculus</taxon>
        <taxon>environmental samples</taxon>
    </lineage>
</organism>
<dbReference type="AlphaFoldDB" id="A0A6J4JPH4"/>
<proteinExistence type="predicted"/>
<accession>A0A6J4JPH4</accession>
<sequence>MAPYTQYVADQINRISGVHAGHPDRIRDSKWRIASCLGLFKDLDPTGRLTTQQVEVIDIYITKFLSTSVGQEAIAYFQGGRN</sequence>
<name>A0A6J4JPH4_9CYAN</name>
<reference evidence="1" key="1">
    <citation type="submission" date="2020-02" db="EMBL/GenBank/DDBJ databases">
        <authorList>
            <person name="Meier V. D."/>
        </authorList>
    </citation>
    <scope>NUCLEOTIDE SEQUENCE</scope>
    <source>
        <strain evidence="1">AVDCRST_MAG92</strain>
    </source>
</reference>